<proteinExistence type="predicted"/>
<reference evidence="1" key="1">
    <citation type="submission" date="2020-03" db="EMBL/GenBank/DDBJ databases">
        <title>The deep terrestrial virosphere.</title>
        <authorList>
            <person name="Holmfeldt K."/>
            <person name="Nilsson E."/>
            <person name="Simone D."/>
            <person name="Lopez-Fernandez M."/>
            <person name="Wu X."/>
            <person name="de Brujin I."/>
            <person name="Lundin D."/>
            <person name="Andersson A."/>
            <person name="Bertilsson S."/>
            <person name="Dopson M."/>
        </authorList>
    </citation>
    <scope>NUCLEOTIDE SEQUENCE</scope>
    <source>
        <strain evidence="1">TM448B01641</strain>
    </source>
</reference>
<organism evidence="1">
    <name type="scientific">viral metagenome</name>
    <dbReference type="NCBI Taxonomy" id="1070528"/>
    <lineage>
        <taxon>unclassified sequences</taxon>
        <taxon>metagenomes</taxon>
        <taxon>organismal metagenomes</taxon>
    </lineage>
</organism>
<sequence>MANRIEFSVSCTPVVSVAVGENVAVDTIANDMQKSLGGSGAVASGEIDPSVTVTFNTFGYTANTVSYRNINTSATTTSFGDVTLFDFCIIKHTGRLYSDATTLGIATTMAIDIYVGTQIICCIRPGEAIVLPLRGKVATITMGARLQSGTTGVALEVFFTG</sequence>
<name>A0A6M3XNT0_9ZZZZ</name>
<protein>
    <submittedName>
        <fullName evidence="1">Uncharacterized protein</fullName>
    </submittedName>
</protein>
<gene>
    <name evidence="1" type="ORF">TM448B01641_0012</name>
</gene>
<dbReference type="AlphaFoldDB" id="A0A6M3XNT0"/>
<evidence type="ECO:0000313" key="1">
    <source>
        <dbReference type="EMBL" id="QJH99664.1"/>
    </source>
</evidence>
<dbReference type="EMBL" id="MT144801">
    <property type="protein sequence ID" value="QJH99664.1"/>
    <property type="molecule type" value="Genomic_DNA"/>
</dbReference>
<accession>A0A6M3XNT0</accession>